<dbReference type="EMBL" id="CP000527">
    <property type="protein sequence ID" value="ABM29055.1"/>
    <property type="molecule type" value="Genomic_DNA"/>
</dbReference>
<dbReference type="SMR" id="A0A0H3A9Y8"/>
<dbReference type="PROSITE" id="PS00688">
    <property type="entry name" value="SIGMA54_INTERACT_3"/>
    <property type="match status" value="1"/>
</dbReference>
<dbReference type="GO" id="GO:0000160">
    <property type="term" value="P:phosphorelay signal transduction system"/>
    <property type="evidence" value="ECO:0007669"/>
    <property type="project" value="InterPro"/>
</dbReference>
<dbReference type="Proteomes" id="UP000009173">
    <property type="component" value="Chromosome"/>
</dbReference>
<dbReference type="InterPro" id="IPR001789">
    <property type="entry name" value="Sig_transdc_resp-reg_receiver"/>
</dbReference>
<gene>
    <name evidence="9" type="ordered locus">Dvul_2039</name>
</gene>
<dbReference type="InterPro" id="IPR025943">
    <property type="entry name" value="Sigma_54_int_dom_ATP-bd_2"/>
</dbReference>
<dbReference type="Pfam" id="PF00072">
    <property type="entry name" value="Response_reg"/>
    <property type="match status" value="1"/>
</dbReference>
<dbReference type="GO" id="GO:0006355">
    <property type="term" value="P:regulation of DNA-templated transcription"/>
    <property type="evidence" value="ECO:0007669"/>
    <property type="project" value="InterPro"/>
</dbReference>
<dbReference type="Gene3D" id="1.10.10.60">
    <property type="entry name" value="Homeodomain-like"/>
    <property type="match status" value="1"/>
</dbReference>
<dbReference type="InterPro" id="IPR027417">
    <property type="entry name" value="P-loop_NTPase"/>
</dbReference>
<reference evidence="10" key="1">
    <citation type="journal article" date="2009" name="Environ. Microbiol.">
        <title>Contribution of mobile genetic elements to Desulfovibrio vulgaris genome plasticity.</title>
        <authorList>
            <person name="Walker C.B."/>
            <person name="Stolyar S."/>
            <person name="Chivian D."/>
            <person name="Pinel N."/>
            <person name="Gabster J.A."/>
            <person name="Dehal P.S."/>
            <person name="He Z."/>
            <person name="Yang Z.K."/>
            <person name="Yen H.C."/>
            <person name="Zhou J."/>
            <person name="Wall J.D."/>
            <person name="Hazen T.C."/>
            <person name="Arkin A.P."/>
            <person name="Stahl D.A."/>
        </authorList>
    </citation>
    <scope>NUCLEOTIDE SEQUENCE [LARGE SCALE GENOMIC DNA]</scope>
    <source>
        <strain evidence="10">DP4</strain>
    </source>
</reference>
<dbReference type="AlphaFoldDB" id="A0A0H3A9Y8"/>
<accession>A0A0H3A9Y8</accession>
<feature type="domain" description="Response regulatory" evidence="8">
    <location>
        <begin position="6"/>
        <end position="122"/>
    </location>
</feature>
<dbReference type="KEGG" id="dvl:Dvul_2039"/>
<dbReference type="GO" id="GO:0043565">
    <property type="term" value="F:sequence-specific DNA binding"/>
    <property type="evidence" value="ECO:0007669"/>
    <property type="project" value="InterPro"/>
</dbReference>
<dbReference type="Gene3D" id="3.40.50.300">
    <property type="entry name" value="P-loop containing nucleotide triphosphate hydrolases"/>
    <property type="match status" value="1"/>
</dbReference>
<evidence type="ECO:0000256" key="4">
    <source>
        <dbReference type="ARBA" id="ARBA00023125"/>
    </source>
</evidence>
<name>A0A0H3A9Y8_NITV4</name>
<dbReference type="PROSITE" id="PS50045">
    <property type="entry name" value="SIGMA54_INTERACT_4"/>
    <property type="match status" value="1"/>
</dbReference>
<keyword evidence="5" id="KW-0804">Transcription</keyword>
<protein>
    <submittedName>
        <fullName evidence="9">Two component transcriptional regulator, Fis family</fullName>
    </submittedName>
</protein>
<dbReference type="CDD" id="cd00009">
    <property type="entry name" value="AAA"/>
    <property type="match status" value="1"/>
</dbReference>
<dbReference type="PANTHER" id="PTHR32071:SF117">
    <property type="entry name" value="PTS-DEPENDENT DIHYDROXYACETONE KINASE OPERON REGULATORY PROTEIN-RELATED"/>
    <property type="match status" value="1"/>
</dbReference>
<dbReference type="Pfam" id="PF02954">
    <property type="entry name" value="HTH_8"/>
    <property type="match status" value="1"/>
</dbReference>
<evidence type="ECO:0000259" key="7">
    <source>
        <dbReference type="PROSITE" id="PS50045"/>
    </source>
</evidence>
<dbReference type="Pfam" id="PF25601">
    <property type="entry name" value="AAA_lid_14"/>
    <property type="match status" value="1"/>
</dbReference>
<dbReference type="InterPro" id="IPR025944">
    <property type="entry name" value="Sigma_54_int_dom_CS"/>
</dbReference>
<dbReference type="PANTHER" id="PTHR32071">
    <property type="entry name" value="TRANSCRIPTIONAL REGULATORY PROTEIN"/>
    <property type="match status" value="1"/>
</dbReference>
<dbReference type="InterPro" id="IPR009057">
    <property type="entry name" value="Homeodomain-like_sf"/>
</dbReference>
<sequence length="476" mass="52645">MANRQRVLLVDDEQDFANGLARLIARLFPDVHVDVAFSGQDALEHIRKQRVHVMVTDLRMPGMGGMELLRRVMETEPDVSVVVLTAHGTIETAVEALQAGAYDFVTKPVEPEQVARVLRKGLERARLLDENRRLRDLVALVGESGELVGESPAMQSVRRTVATVAPSDYTVLIRGESGTGKEMVARMVHRLSPRVDEPFLALNCPAIPEHLLESELFGHVRGAFTGAERDRKGLFSIADGGTVLLDEIGDISSNIQTKLLRFLQEGEVRPVGSPRNEHVDVRIIASTNQDLEARMASRDFREDLFYRLNVVTIWVPPLRERLSDIPLLAATFLARASRELGVPQRDFDEGVLDHLMRREWPGNVRELQNYVRRLALFSRGDGITLDAVQQAEQSESGAPAALCVPSPVAEGEVMPYKDAKASLVESFSERYLRDLLESTGGNVTEAARLSGLSRVSIQKMVARYGIDAAAMRANGS</sequence>
<dbReference type="SUPFAM" id="SSF52172">
    <property type="entry name" value="CheY-like"/>
    <property type="match status" value="1"/>
</dbReference>
<dbReference type="SMART" id="SM00448">
    <property type="entry name" value="REC"/>
    <property type="match status" value="1"/>
</dbReference>
<dbReference type="PROSITE" id="PS50110">
    <property type="entry name" value="RESPONSE_REGULATORY"/>
    <property type="match status" value="1"/>
</dbReference>
<evidence type="ECO:0000256" key="5">
    <source>
        <dbReference type="ARBA" id="ARBA00023163"/>
    </source>
</evidence>
<dbReference type="SUPFAM" id="SSF46689">
    <property type="entry name" value="Homeodomain-like"/>
    <property type="match status" value="1"/>
</dbReference>
<keyword evidence="6" id="KW-0597">Phosphoprotein</keyword>
<dbReference type="InterPro" id="IPR025662">
    <property type="entry name" value="Sigma_54_int_dom_ATP-bd_1"/>
</dbReference>
<evidence type="ECO:0000256" key="1">
    <source>
        <dbReference type="ARBA" id="ARBA00022741"/>
    </source>
</evidence>
<feature type="modified residue" description="4-aspartylphosphate" evidence="6">
    <location>
        <position position="57"/>
    </location>
</feature>
<keyword evidence="2" id="KW-0067">ATP-binding</keyword>
<dbReference type="RefSeq" id="WP_010938245.1">
    <property type="nucleotide sequence ID" value="NC_008751.1"/>
</dbReference>
<keyword evidence="3" id="KW-0805">Transcription regulation</keyword>
<dbReference type="Gene3D" id="1.10.8.60">
    <property type="match status" value="1"/>
</dbReference>
<dbReference type="PROSITE" id="PS00675">
    <property type="entry name" value="SIGMA54_INTERACT_1"/>
    <property type="match status" value="1"/>
</dbReference>
<proteinExistence type="predicted"/>
<dbReference type="InterPro" id="IPR011006">
    <property type="entry name" value="CheY-like_superfamily"/>
</dbReference>
<dbReference type="HOGENOM" id="CLU_000445_0_6_7"/>
<dbReference type="FunFam" id="3.40.50.300:FF:000006">
    <property type="entry name" value="DNA-binding transcriptional regulator NtrC"/>
    <property type="match status" value="1"/>
</dbReference>
<dbReference type="InterPro" id="IPR002197">
    <property type="entry name" value="HTH_Fis"/>
</dbReference>
<organism evidence="9 10">
    <name type="scientific">Nitratidesulfovibrio vulgaris (strain DP4)</name>
    <name type="common">Desulfovibrio vulgaris</name>
    <dbReference type="NCBI Taxonomy" id="391774"/>
    <lineage>
        <taxon>Bacteria</taxon>
        <taxon>Pseudomonadati</taxon>
        <taxon>Thermodesulfobacteriota</taxon>
        <taxon>Desulfovibrionia</taxon>
        <taxon>Desulfovibrionales</taxon>
        <taxon>Desulfovibrionaceae</taxon>
        <taxon>Nitratidesulfovibrio</taxon>
    </lineage>
</organism>
<dbReference type="Gene3D" id="3.40.50.2300">
    <property type="match status" value="1"/>
</dbReference>
<evidence type="ECO:0000256" key="6">
    <source>
        <dbReference type="PROSITE-ProRule" id="PRU00169"/>
    </source>
</evidence>
<evidence type="ECO:0000313" key="9">
    <source>
        <dbReference type="EMBL" id="ABM29055.1"/>
    </source>
</evidence>
<evidence type="ECO:0000259" key="8">
    <source>
        <dbReference type="PROSITE" id="PS50110"/>
    </source>
</evidence>
<keyword evidence="1" id="KW-0547">Nucleotide-binding</keyword>
<dbReference type="PROSITE" id="PS00676">
    <property type="entry name" value="SIGMA54_INTERACT_2"/>
    <property type="match status" value="1"/>
</dbReference>
<dbReference type="GO" id="GO:0005524">
    <property type="term" value="F:ATP binding"/>
    <property type="evidence" value="ECO:0007669"/>
    <property type="project" value="UniProtKB-KW"/>
</dbReference>
<evidence type="ECO:0000313" key="10">
    <source>
        <dbReference type="Proteomes" id="UP000009173"/>
    </source>
</evidence>
<dbReference type="Pfam" id="PF00158">
    <property type="entry name" value="Sigma54_activat"/>
    <property type="match status" value="1"/>
</dbReference>
<evidence type="ECO:0000256" key="2">
    <source>
        <dbReference type="ARBA" id="ARBA00022840"/>
    </source>
</evidence>
<feature type="domain" description="Sigma-54 factor interaction" evidence="7">
    <location>
        <begin position="147"/>
        <end position="376"/>
    </location>
</feature>
<dbReference type="InterPro" id="IPR002078">
    <property type="entry name" value="Sigma_54_int"/>
</dbReference>
<dbReference type="InterPro" id="IPR058031">
    <property type="entry name" value="AAA_lid_NorR"/>
</dbReference>
<dbReference type="InterPro" id="IPR003593">
    <property type="entry name" value="AAA+_ATPase"/>
</dbReference>
<dbReference type="PRINTS" id="PR01590">
    <property type="entry name" value="HTHFIS"/>
</dbReference>
<dbReference type="SUPFAM" id="SSF52540">
    <property type="entry name" value="P-loop containing nucleoside triphosphate hydrolases"/>
    <property type="match status" value="1"/>
</dbReference>
<dbReference type="SMART" id="SM00382">
    <property type="entry name" value="AAA"/>
    <property type="match status" value="1"/>
</dbReference>
<keyword evidence="4" id="KW-0238">DNA-binding</keyword>
<evidence type="ECO:0000256" key="3">
    <source>
        <dbReference type="ARBA" id="ARBA00023015"/>
    </source>
</evidence>